<accession>A0ABS8WJA5</accession>
<dbReference type="Proteomes" id="UP000823775">
    <property type="component" value="Unassembled WGS sequence"/>
</dbReference>
<feature type="compositionally biased region" description="Basic and acidic residues" evidence="1">
    <location>
        <begin position="81"/>
        <end position="95"/>
    </location>
</feature>
<organism evidence="2 3">
    <name type="scientific">Datura stramonium</name>
    <name type="common">Jimsonweed</name>
    <name type="synonym">Common thornapple</name>
    <dbReference type="NCBI Taxonomy" id="4076"/>
    <lineage>
        <taxon>Eukaryota</taxon>
        <taxon>Viridiplantae</taxon>
        <taxon>Streptophyta</taxon>
        <taxon>Embryophyta</taxon>
        <taxon>Tracheophyta</taxon>
        <taxon>Spermatophyta</taxon>
        <taxon>Magnoliopsida</taxon>
        <taxon>eudicotyledons</taxon>
        <taxon>Gunneridae</taxon>
        <taxon>Pentapetalae</taxon>
        <taxon>asterids</taxon>
        <taxon>lamiids</taxon>
        <taxon>Solanales</taxon>
        <taxon>Solanaceae</taxon>
        <taxon>Solanoideae</taxon>
        <taxon>Datureae</taxon>
        <taxon>Datura</taxon>
    </lineage>
</organism>
<evidence type="ECO:0000313" key="2">
    <source>
        <dbReference type="EMBL" id="MCE3050893.1"/>
    </source>
</evidence>
<feature type="compositionally biased region" description="Polar residues" evidence="1">
    <location>
        <begin position="96"/>
        <end position="116"/>
    </location>
</feature>
<comment type="caution">
    <text evidence="2">The sequence shown here is derived from an EMBL/GenBank/DDBJ whole genome shotgun (WGS) entry which is preliminary data.</text>
</comment>
<proteinExistence type="predicted"/>
<protein>
    <submittedName>
        <fullName evidence="2">Uncharacterized protein</fullName>
    </submittedName>
</protein>
<name>A0ABS8WJA5_DATST</name>
<feature type="compositionally biased region" description="Basic and acidic residues" evidence="1">
    <location>
        <begin position="36"/>
        <end position="71"/>
    </location>
</feature>
<evidence type="ECO:0000313" key="3">
    <source>
        <dbReference type="Proteomes" id="UP000823775"/>
    </source>
</evidence>
<sequence length="116" mass="13117">MRRKDKEARKNMTQNQKSDVDGEGKKGKEMIQNQKSEVDNNRNKGKDQHGSVEKTLLIKEQQKDIKEEEAAKSGVSSVPKSVHEFVDEPVKEDVGTSRQQNDVVQSPSKAKQQKVL</sequence>
<evidence type="ECO:0000256" key="1">
    <source>
        <dbReference type="SAM" id="MobiDB-lite"/>
    </source>
</evidence>
<reference evidence="2 3" key="1">
    <citation type="journal article" date="2021" name="BMC Genomics">
        <title>Datura genome reveals duplications of psychoactive alkaloid biosynthetic genes and high mutation rate following tissue culture.</title>
        <authorList>
            <person name="Rajewski A."/>
            <person name="Carter-House D."/>
            <person name="Stajich J."/>
            <person name="Litt A."/>
        </authorList>
    </citation>
    <scope>NUCLEOTIDE SEQUENCE [LARGE SCALE GENOMIC DNA]</scope>
    <source>
        <strain evidence="2">AR-01</strain>
    </source>
</reference>
<gene>
    <name evidence="2" type="ORF">HAX54_048387</name>
</gene>
<dbReference type="EMBL" id="JACEIK010007983">
    <property type="protein sequence ID" value="MCE3050893.1"/>
    <property type="molecule type" value="Genomic_DNA"/>
</dbReference>
<feature type="region of interest" description="Disordered" evidence="1">
    <location>
        <begin position="1"/>
        <end position="116"/>
    </location>
</feature>
<feature type="compositionally biased region" description="Basic and acidic residues" evidence="1">
    <location>
        <begin position="1"/>
        <end position="10"/>
    </location>
</feature>
<keyword evidence="3" id="KW-1185">Reference proteome</keyword>
<feature type="compositionally biased region" description="Basic and acidic residues" evidence="1">
    <location>
        <begin position="18"/>
        <end position="29"/>
    </location>
</feature>